<dbReference type="PATRIC" id="fig|1604020.3.peg.376"/>
<evidence type="ECO:0000313" key="1">
    <source>
        <dbReference type="EMBL" id="KKZ10348.1"/>
    </source>
</evidence>
<dbReference type="EMBL" id="JXQG01000097">
    <property type="protein sequence ID" value="KKZ10348.1"/>
    <property type="molecule type" value="Genomic_DNA"/>
</dbReference>
<gene>
    <name evidence="1" type="ORF">TE42_10315</name>
</gene>
<proteinExistence type="predicted"/>
<dbReference type="AlphaFoldDB" id="A0A0G2HIS7"/>
<name>A0A0G2HIS7_9SYNE</name>
<sequence length="60" mass="6009">MASQASAWVEGLVAAGAMGLPLVIGRCIPGQVSAVEGCPAPRSLQLAGPALICRLQPSTH</sequence>
<evidence type="ECO:0000313" key="2">
    <source>
        <dbReference type="Proteomes" id="UP000035067"/>
    </source>
</evidence>
<reference evidence="1 2" key="1">
    <citation type="submission" date="2015-01" db="EMBL/GenBank/DDBJ databases">
        <title>Lifestyle Evolution in Cyanobacterial Symbionts of Sponges.</title>
        <authorList>
            <person name="Burgsdorf I."/>
            <person name="Slaby B.M."/>
            <person name="Handley K.M."/>
            <person name="Haber M."/>
            <person name="Blom J."/>
            <person name="Marshall C.W."/>
            <person name="Gilbert J.A."/>
            <person name="Hentschel U."/>
            <person name="Steindler L."/>
        </authorList>
    </citation>
    <scope>NUCLEOTIDE SEQUENCE [LARGE SCALE GENOMIC DNA]</scope>
    <source>
        <strain evidence="1">SP3</strain>
    </source>
</reference>
<accession>A0A0G2HIS7</accession>
<protein>
    <submittedName>
        <fullName evidence="1">Uncharacterized protein</fullName>
    </submittedName>
</protein>
<dbReference type="Proteomes" id="UP000035067">
    <property type="component" value="Unassembled WGS sequence"/>
</dbReference>
<comment type="caution">
    <text evidence="1">The sequence shown here is derived from an EMBL/GenBank/DDBJ whole genome shotgun (WGS) entry which is preliminary data.</text>
</comment>
<organism evidence="1 2">
    <name type="scientific">Candidatus Synechococcus spongiarum SP3</name>
    <dbReference type="NCBI Taxonomy" id="1604020"/>
    <lineage>
        <taxon>Bacteria</taxon>
        <taxon>Bacillati</taxon>
        <taxon>Cyanobacteriota</taxon>
        <taxon>Cyanophyceae</taxon>
        <taxon>Synechococcales</taxon>
        <taxon>Synechococcaceae</taxon>
        <taxon>Synechococcus</taxon>
    </lineage>
</organism>